<organism evidence="1 2">
    <name type="scientific">Thermoflavimicrobium dichotomicum</name>
    <dbReference type="NCBI Taxonomy" id="46223"/>
    <lineage>
        <taxon>Bacteria</taxon>
        <taxon>Bacillati</taxon>
        <taxon>Bacillota</taxon>
        <taxon>Bacilli</taxon>
        <taxon>Bacillales</taxon>
        <taxon>Thermoactinomycetaceae</taxon>
        <taxon>Thermoflavimicrobium</taxon>
    </lineage>
</organism>
<protein>
    <submittedName>
        <fullName evidence="1">Uncharacterized protein</fullName>
    </submittedName>
</protein>
<dbReference type="STRING" id="46223.SAMN05421852_1231"/>
<dbReference type="EMBL" id="FORR01000023">
    <property type="protein sequence ID" value="SFJ79813.1"/>
    <property type="molecule type" value="Genomic_DNA"/>
</dbReference>
<evidence type="ECO:0000313" key="1">
    <source>
        <dbReference type="EMBL" id="SFJ79813.1"/>
    </source>
</evidence>
<dbReference type="Proteomes" id="UP000199545">
    <property type="component" value="Unassembled WGS sequence"/>
</dbReference>
<proteinExistence type="predicted"/>
<gene>
    <name evidence="1" type="ORF">SAMN05421852_1231</name>
</gene>
<evidence type="ECO:0000313" key="2">
    <source>
        <dbReference type="Proteomes" id="UP000199545"/>
    </source>
</evidence>
<sequence>MIPEELPAYLEERGLELVEDVNSFEFRKRYMNPQGPHMKEYQFYRAALAQVKSRENQLQIRFFRSFFQ</sequence>
<dbReference type="AlphaFoldDB" id="A0A1I3UAR6"/>
<accession>A0A1I3UAR6</accession>
<reference evidence="1 2" key="1">
    <citation type="submission" date="2016-10" db="EMBL/GenBank/DDBJ databases">
        <authorList>
            <person name="de Groot N.N."/>
        </authorList>
    </citation>
    <scope>NUCLEOTIDE SEQUENCE [LARGE SCALE GENOMIC DNA]</scope>
    <source>
        <strain evidence="1 2">DSM 44778</strain>
    </source>
</reference>
<name>A0A1I3UAR6_9BACL</name>
<keyword evidence="2" id="KW-1185">Reference proteome</keyword>